<dbReference type="Gene3D" id="3.40.50.300">
    <property type="entry name" value="P-loop containing nucleotide triphosphate hydrolases"/>
    <property type="match status" value="1"/>
</dbReference>
<sequence>MQALEIKQLSKVFSGISGEVVALQNIDFAVKQGEFVSIVGTSGCGKSTLLSMIAGLGQHTSGDILVDGRPVSGPGPDRAVVFQSDATFPWLTVRENIEYGLKVKKVDAQTRRDKTDELLKLLELEKFRDAYPRELSGGMRKRIDIGRAYAVEPQILLMDEPFGALDVVTREAMQSELLRIWSEKKKTVVFVTHDLEEAMFLSDRIVLLSPRPGRIKQIIELPFERPRTQELRESKLFYEIRNQLRKIMG</sequence>
<evidence type="ECO:0000256" key="1">
    <source>
        <dbReference type="ARBA" id="ARBA00022448"/>
    </source>
</evidence>
<reference evidence="6" key="1">
    <citation type="journal article" date="2019" name="Int. J. Syst. Evol. Microbiol.">
        <title>The Global Catalogue of Microorganisms (GCM) 10K type strain sequencing project: providing services to taxonomists for standard genome sequencing and annotation.</title>
        <authorList>
            <consortium name="The Broad Institute Genomics Platform"/>
            <consortium name="The Broad Institute Genome Sequencing Center for Infectious Disease"/>
            <person name="Wu L."/>
            <person name="Ma J."/>
        </authorList>
    </citation>
    <scope>NUCLEOTIDE SEQUENCE [LARGE SCALE GENOMIC DNA]</scope>
    <source>
        <strain evidence="6">CCUG 49571</strain>
    </source>
</reference>
<evidence type="ECO:0000313" key="5">
    <source>
        <dbReference type="EMBL" id="MFC4598646.1"/>
    </source>
</evidence>
<dbReference type="InterPro" id="IPR050166">
    <property type="entry name" value="ABC_transporter_ATP-bind"/>
</dbReference>
<dbReference type="Proteomes" id="UP001596028">
    <property type="component" value="Unassembled WGS sequence"/>
</dbReference>
<keyword evidence="2" id="KW-0547">Nucleotide-binding</keyword>
<dbReference type="SMART" id="SM00382">
    <property type="entry name" value="AAA"/>
    <property type="match status" value="1"/>
</dbReference>
<dbReference type="InterPro" id="IPR003593">
    <property type="entry name" value="AAA+_ATPase"/>
</dbReference>
<evidence type="ECO:0000259" key="4">
    <source>
        <dbReference type="PROSITE" id="PS50893"/>
    </source>
</evidence>
<accession>A0ABV9F9L1</accession>
<dbReference type="InterPro" id="IPR003439">
    <property type="entry name" value="ABC_transporter-like_ATP-bd"/>
</dbReference>
<gene>
    <name evidence="5" type="ORF">ACFO3S_10405</name>
</gene>
<keyword evidence="1" id="KW-0813">Transport</keyword>
<dbReference type="InterPro" id="IPR017871">
    <property type="entry name" value="ABC_transporter-like_CS"/>
</dbReference>
<dbReference type="SUPFAM" id="SSF52540">
    <property type="entry name" value="P-loop containing nucleoside triphosphate hydrolases"/>
    <property type="match status" value="1"/>
</dbReference>
<organism evidence="5 6">
    <name type="scientific">Cohnella hongkongensis</name>
    <dbReference type="NCBI Taxonomy" id="178337"/>
    <lineage>
        <taxon>Bacteria</taxon>
        <taxon>Bacillati</taxon>
        <taxon>Bacillota</taxon>
        <taxon>Bacilli</taxon>
        <taxon>Bacillales</taxon>
        <taxon>Paenibacillaceae</taxon>
        <taxon>Cohnella</taxon>
    </lineage>
</organism>
<comment type="caution">
    <text evidence="5">The sequence shown here is derived from an EMBL/GenBank/DDBJ whole genome shotgun (WGS) entry which is preliminary data.</text>
</comment>
<evidence type="ECO:0000256" key="2">
    <source>
        <dbReference type="ARBA" id="ARBA00022741"/>
    </source>
</evidence>
<keyword evidence="3 5" id="KW-0067">ATP-binding</keyword>
<name>A0ABV9F9L1_9BACL</name>
<keyword evidence="6" id="KW-1185">Reference proteome</keyword>
<protein>
    <submittedName>
        <fullName evidence="5">ABC transporter ATP-binding protein</fullName>
    </submittedName>
</protein>
<dbReference type="EMBL" id="JBHSEP010000006">
    <property type="protein sequence ID" value="MFC4598646.1"/>
    <property type="molecule type" value="Genomic_DNA"/>
</dbReference>
<dbReference type="PANTHER" id="PTHR42788:SF13">
    <property type="entry name" value="ALIPHATIC SULFONATES IMPORT ATP-BINDING PROTEIN SSUB"/>
    <property type="match status" value="1"/>
</dbReference>
<evidence type="ECO:0000313" key="6">
    <source>
        <dbReference type="Proteomes" id="UP001596028"/>
    </source>
</evidence>
<evidence type="ECO:0000256" key="3">
    <source>
        <dbReference type="ARBA" id="ARBA00022840"/>
    </source>
</evidence>
<dbReference type="GO" id="GO:0005524">
    <property type="term" value="F:ATP binding"/>
    <property type="evidence" value="ECO:0007669"/>
    <property type="project" value="UniProtKB-KW"/>
</dbReference>
<dbReference type="PROSITE" id="PS00211">
    <property type="entry name" value="ABC_TRANSPORTER_1"/>
    <property type="match status" value="1"/>
</dbReference>
<proteinExistence type="predicted"/>
<dbReference type="CDD" id="cd03293">
    <property type="entry name" value="ABC_NrtD_SsuB_transporters"/>
    <property type="match status" value="1"/>
</dbReference>
<dbReference type="RefSeq" id="WP_378095117.1">
    <property type="nucleotide sequence ID" value="NZ_JBHSEP010000006.1"/>
</dbReference>
<dbReference type="PROSITE" id="PS50893">
    <property type="entry name" value="ABC_TRANSPORTER_2"/>
    <property type="match status" value="1"/>
</dbReference>
<dbReference type="PANTHER" id="PTHR42788">
    <property type="entry name" value="TAURINE IMPORT ATP-BINDING PROTEIN-RELATED"/>
    <property type="match status" value="1"/>
</dbReference>
<feature type="domain" description="ABC transporter" evidence="4">
    <location>
        <begin position="4"/>
        <end position="235"/>
    </location>
</feature>
<dbReference type="Pfam" id="PF00005">
    <property type="entry name" value="ABC_tran"/>
    <property type="match status" value="1"/>
</dbReference>
<dbReference type="InterPro" id="IPR027417">
    <property type="entry name" value="P-loop_NTPase"/>
</dbReference>